<dbReference type="AlphaFoldDB" id="Q6KH02"/>
<name>Q6KH02_9HYME</name>
<reference evidence="1" key="1">
    <citation type="journal article" date="1999" name="Mol. Biol. Evol.">
        <title>Evolutionary dynamics of a mitochondrial rearrangement "hot spot" in the Hymenoptera.</title>
        <authorList>
            <person name="Dowton M."/>
            <person name="Austin A.D."/>
        </authorList>
    </citation>
    <scope>NUCLEOTIDE SEQUENCE</scope>
</reference>
<accession>Q6KH02</accession>
<sequence>IMIEATNLNYCLSWVNTMNINWSNTTKTSNTKWKMMIKINQLKAPRLMIPYLK</sequence>
<evidence type="ECO:0000313" key="1">
    <source>
        <dbReference type="EMBL" id="AAC72400.1"/>
    </source>
</evidence>
<dbReference type="EMBL" id="AF099645">
    <property type="protein sequence ID" value="AAC72400.1"/>
    <property type="molecule type" value="Genomic_DNA"/>
</dbReference>
<protein>
    <submittedName>
        <fullName evidence="1">Cytochrome oxidase II</fullName>
    </submittedName>
</protein>
<feature type="non-terminal residue" evidence="1">
    <location>
        <position position="1"/>
    </location>
</feature>
<geneLocation type="mitochondrion" evidence="1"/>
<keyword evidence="1" id="KW-0496">Mitochondrion</keyword>
<proteinExistence type="predicted"/>
<organism evidence="1">
    <name type="scientific">Anacharis zealandica</name>
    <dbReference type="NCBI Taxonomy" id="44355"/>
    <lineage>
        <taxon>Eukaryota</taxon>
        <taxon>Metazoa</taxon>
        <taxon>Ecdysozoa</taxon>
        <taxon>Arthropoda</taxon>
        <taxon>Hexapoda</taxon>
        <taxon>Insecta</taxon>
        <taxon>Pterygota</taxon>
        <taxon>Neoptera</taxon>
        <taxon>Endopterygota</taxon>
        <taxon>Hymenoptera</taxon>
        <taxon>Apocrita</taxon>
        <taxon>Proctotrupomorpha</taxon>
        <taxon>Cynipoidea</taxon>
        <taxon>Figitidae</taxon>
        <taxon>Anacharitinae</taxon>
        <taxon>Anacharis</taxon>
    </lineage>
</organism>